<gene>
    <name evidence="4" type="ORF">SAMN04490357_6895</name>
</gene>
<dbReference type="PANTHER" id="PTHR43459">
    <property type="entry name" value="ENOYL-COA HYDRATASE"/>
    <property type="match status" value="1"/>
</dbReference>
<protein>
    <submittedName>
        <fullName evidence="4">Enoyl-CoA hydratase</fullName>
    </submittedName>
</protein>
<dbReference type="InterPro" id="IPR029045">
    <property type="entry name" value="ClpP/crotonase-like_dom_sf"/>
</dbReference>
<evidence type="ECO:0000313" key="5">
    <source>
        <dbReference type="Proteomes" id="UP000182375"/>
    </source>
</evidence>
<evidence type="ECO:0000256" key="3">
    <source>
        <dbReference type="SAM" id="MobiDB-lite"/>
    </source>
</evidence>
<dbReference type="InterPro" id="IPR001753">
    <property type="entry name" value="Enoyl-CoA_hydra/iso"/>
</dbReference>
<dbReference type="GeneID" id="95515913"/>
<dbReference type="EMBL" id="FNTD01000004">
    <property type="protein sequence ID" value="SEE09588.1"/>
    <property type="molecule type" value="Genomic_DNA"/>
</dbReference>
<evidence type="ECO:0000313" key="4">
    <source>
        <dbReference type="EMBL" id="SEE09588.1"/>
    </source>
</evidence>
<dbReference type="Proteomes" id="UP000182375">
    <property type="component" value="Unassembled WGS sequence"/>
</dbReference>
<dbReference type="Gene3D" id="3.90.226.10">
    <property type="entry name" value="2-enoyl-CoA Hydratase, Chain A, domain 1"/>
    <property type="match status" value="1"/>
</dbReference>
<dbReference type="PROSITE" id="PS00166">
    <property type="entry name" value="ENOYL_COA_HYDRATASE"/>
    <property type="match status" value="1"/>
</dbReference>
<dbReference type="CDD" id="cd06558">
    <property type="entry name" value="crotonase-like"/>
    <property type="match status" value="1"/>
</dbReference>
<dbReference type="InterPro" id="IPR014748">
    <property type="entry name" value="Enoyl-CoA_hydra_C"/>
</dbReference>
<dbReference type="AlphaFoldDB" id="A0A1H5G3H9"/>
<dbReference type="RefSeq" id="WP_074995090.1">
    <property type="nucleotide sequence ID" value="NZ_FNTD01000004.1"/>
</dbReference>
<dbReference type="PANTHER" id="PTHR43459:SF1">
    <property type="entry name" value="EG:BACN32G11.4 PROTEIN"/>
    <property type="match status" value="1"/>
</dbReference>
<sequence length="291" mass="30247">MAATESPATLLVDRPDPGIVVATLNRPARRNALDEDLFARLTALCADLRADPTARVLVLAGAGGTFCAGYDIGEVDRIAGLPPLELLALLHRQAAAVTGLRELPQTVIAAVDGTAVGAGLSLALAADIRLADPAARFRAAFVKMGLSGGDMGASWLLPRITGLGFASEMMLTGRWVEAPEAVERGLANRVTEPGGVRRAALDLAAEIAVNSPVSLCLTKQVLQSNTDAPSLAVALEREAPAQVVAARSPDVREAVAAFRSRRPPRFDGAPAAQDHANPAGNRAPLQRKDAP</sequence>
<organism evidence="4 5">
    <name type="scientific">Streptomyces misionensis</name>
    <dbReference type="NCBI Taxonomy" id="67331"/>
    <lineage>
        <taxon>Bacteria</taxon>
        <taxon>Bacillati</taxon>
        <taxon>Actinomycetota</taxon>
        <taxon>Actinomycetes</taxon>
        <taxon>Kitasatosporales</taxon>
        <taxon>Streptomycetaceae</taxon>
        <taxon>Streptomyces</taxon>
    </lineage>
</organism>
<dbReference type="SUPFAM" id="SSF52096">
    <property type="entry name" value="ClpP/crotonase"/>
    <property type="match status" value="1"/>
</dbReference>
<dbReference type="Pfam" id="PF00378">
    <property type="entry name" value="ECH_1"/>
    <property type="match status" value="1"/>
</dbReference>
<evidence type="ECO:0000256" key="1">
    <source>
        <dbReference type="ARBA" id="ARBA00005254"/>
    </source>
</evidence>
<feature type="region of interest" description="Disordered" evidence="3">
    <location>
        <begin position="259"/>
        <end position="291"/>
    </location>
</feature>
<dbReference type="GO" id="GO:0003824">
    <property type="term" value="F:catalytic activity"/>
    <property type="evidence" value="ECO:0007669"/>
    <property type="project" value="InterPro"/>
</dbReference>
<reference evidence="4 5" key="1">
    <citation type="submission" date="2016-10" db="EMBL/GenBank/DDBJ databases">
        <authorList>
            <person name="de Groot N.N."/>
        </authorList>
    </citation>
    <scope>NUCLEOTIDE SEQUENCE [LARGE SCALE GENOMIC DNA]</scope>
    <source>
        <strain evidence="4 5">DSM 40306</strain>
    </source>
</reference>
<accession>A0A1H5G3H9</accession>
<proteinExistence type="inferred from homology"/>
<comment type="similarity">
    <text evidence="1 2">Belongs to the enoyl-CoA hydratase/isomerase family.</text>
</comment>
<dbReference type="STRING" id="67331.SAMN04490357_6895"/>
<dbReference type="Gene3D" id="1.10.12.10">
    <property type="entry name" value="Lyase 2-enoyl-coa Hydratase, Chain A, domain 2"/>
    <property type="match status" value="1"/>
</dbReference>
<name>A0A1H5G3H9_9ACTN</name>
<evidence type="ECO:0000256" key="2">
    <source>
        <dbReference type="RuleBase" id="RU003707"/>
    </source>
</evidence>
<dbReference type="InterPro" id="IPR018376">
    <property type="entry name" value="Enoyl-CoA_hyd/isom_CS"/>
</dbReference>